<organism evidence="2 3">
    <name type="scientific">Saccharobesus litoralis</name>
    <dbReference type="NCBI Taxonomy" id="2172099"/>
    <lineage>
        <taxon>Bacteria</taxon>
        <taxon>Pseudomonadati</taxon>
        <taxon>Pseudomonadota</taxon>
        <taxon>Gammaproteobacteria</taxon>
        <taxon>Alteromonadales</taxon>
        <taxon>Alteromonadaceae</taxon>
        <taxon>Saccharobesus</taxon>
    </lineage>
</organism>
<protein>
    <submittedName>
        <fullName evidence="2">Transcriptional regulator</fullName>
    </submittedName>
</protein>
<accession>A0A2S0VY96</accession>
<keyword evidence="2" id="KW-0614">Plasmid</keyword>
<proteinExistence type="predicted"/>
<name>A0A2S0VY96_9ALTE</name>
<evidence type="ECO:0000313" key="3">
    <source>
        <dbReference type="Proteomes" id="UP000244441"/>
    </source>
</evidence>
<dbReference type="Proteomes" id="UP000244441">
    <property type="component" value="Plasmid unnamed1"/>
</dbReference>
<feature type="domain" description="HTH cro/C1-type" evidence="1">
    <location>
        <begin position="13"/>
        <end position="67"/>
    </location>
</feature>
<dbReference type="AlphaFoldDB" id="A0A2S0VY96"/>
<dbReference type="RefSeq" id="WP_108605233.1">
    <property type="nucleotide sequence ID" value="NZ_CP026605.1"/>
</dbReference>
<dbReference type="PROSITE" id="PS50943">
    <property type="entry name" value="HTH_CROC1"/>
    <property type="match status" value="1"/>
</dbReference>
<dbReference type="CDD" id="cd00093">
    <property type="entry name" value="HTH_XRE"/>
    <property type="match status" value="1"/>
</dbReference>
<dbReference type="Gene3D" id="1.10.260.40">
    <property type="entry name" value="lambda repressor-like DNA-binding domains"/>
    <property type="match status" value="1"/>
</dbReference>
<dbReference type="EMBL" id="CP026605">
    <property type="protein sequence ID" value="AWB69196.1"/>
    <property type="molecule type" value="Genomic_DNA"/>
</dbReference>
<dbReference type="SUPFAM" id="SSF47413">
    <property type="entry name" value="lambda repressor-like DNA-binding domains"/>
    <property type="match status" value="1"/>
</dbReference>
<dbReference type="SMART" id="SM00530">
    <property type="entry name" value="HTH_XRE"/>
    <property type="match status" value="1"/>
</dbReference>
<gene>
    <name evidence="2" type="ORF">C2869_22095</name>
</gene>
<evidence type="ECO:0000259" key="1">
    <source>
        <dbReference type="PROSITE" id="PS50943"/>
    </source>
</evidence>
<dbReference type="InterPro" id="IPR001387">
    <property type="entry name" value="Cro/C1-type_HTH"/>
</dbReference>
<dbReference type="NCBIfam" id="NF007271">
    <property type="entry name" value="PRK09726.1"/>
    <property type="match status" value="1"/>
</dbReference>
<dbReference type="GO" id="GO:0003677">
    <property type="term" value="F:DNA binding"/>
    <property type="evidence" value="ECO:0007669"/>
    <property type="project" value="InterPro"/>
</dbReference>
<dbReference type="OrthoDB" id="5891007at2"/>
<dbReference type="Pfam" id="PF01381">
    <property type="entry name" value="HTH_3"/>
    <property type="match status" value="1"/>
</dbReference>
<reference evidence="2 3" key="1">
    <citation type="submission" date="2018-01" db="EMBL/GenBank/DDBJ databases">
        <title>Genome sequence of a Cantenovulum-like bacteria.</title>
        <authorList>
            <person name="Tan W.R."/>
            <person name="Lau N.-S."/>
            <person name="Go F."/>
            <person name="Amirul A.-A.A."/>
        </authorList>
    </citation>
    <scope>NUCLEOTIDE SEQUENCE [LARGE SCALE GENOMIC DNA]</scope>
    <source>
        <strain evidence="2 3">CCB-QB4</strain>
        <plasmid evidence="3">Plasmid unnamed1</plasmid>
    </source>
</reference>
<evidence type="ECO:0000313" key="2">
    <source>
        <dbReference type="EMBL" id="AWB69196.1"/>
    </source>
</evidence>
<sequence length="82" mass="9424">MIIYSAKQLSAYLRDERKGQSLTQQEVAKQVGIKQNTVSNFENNPDDCTVKTLFKLLSSLELELNVSPKNTDKSTQEWSEEW</sequence>
<dbReference type="KEGG" id="cate:C2869_22095"/>
<geneLocation type="plasmid" evidence="2">
    <name>unnamed1</name>
</geneLocation>
<keyword evidence="3" id="KW-1185">Reference proteome</keyword>
<dbReference type="InterPro" id="IPR010982">
    <property type="entry name" value="Lambda_DNA-bd_dom_sf"/>
</dbReference>